<dbReference type="PRINTS" id="PR00619">
    <property type="entry name" value="GATAZNFINGER"/>
</dbReference>
<dbReference type="STRING" id="1314781.A0A165ZGF8"/>
<keyword evidence="2" id="KW-0479">Metal-binding</keyword>
<feature type="region of interest" description="Disordered" evidence="9">
    <location>
        <begin position="1"/>
        <end position="70"/>
    </location>
</feature>
<dbReference type="FunFam" id="3.30.50.10:FF:000007">
    <property type="entry name" value="Nitrogen regulatory AreA, N-terminal"/>
    <property type="match status" value="1"/>
</dbReference>
<dbReference type="OrthoDB" id="515401at2759"/>
<feature type="compositionally biased region" description="Polar residues" evidence="9">
    <location>
        <begin position="87"/>
        <end position="97"/>
    </location>
</feature>
<feature type="compositionally biased region" description="Gly residues" evidence="9">
    <location>
        <begin position="686"/>
        <end position="701"/>
    </location>
</feature>
<feature type="compositionally biased region" description="Low complexity" evidence="9">
    <location>
        <begin position="14"/>
        <end position="30"/>
    </location>
</feature>
<dbReference type="Gene3D" id="3.30.50.10">
    <property type="entry name" value="Erythroid Transcription Factor GATA-1, subunit A"/>
    <property type="match status" value="1"/>
</dbReference>
<feature type="region of interest" description="Disordered" evidence="9">
    <location>
        <begin position="404"/>
        <end position="466"/>
    </location>
</feature>
<feature type="compositionally biased region" description="Polar residues" evidence="9">
    <location>
        <begin position="778"/>
        <end position="799"/>
    </location>
</feature>
<keyword evidence="12" id="KW-1185">Reference proteome</keyword>
<feature type="compositionally biased region" description="Polar residues" evidence="9">
    <location>
        <begin position="175"/>
        <end position="188"/>
    </location>
</feature>
<dbReference type="PROSITE" id="PS00344">
    <property type="entry name" value="GATA_ZN_FINGER_1"/>
    <property type="match status" value="1"/>
</dbReference>
<dbReference type="Pfam" id="PF08550">
    <property type="entry name" value="GATA_AreA"/>
    <property type="match status" value="1"/>
</dbReference>
<feature type="compositionally biased region" description="Basic and acidic residues" evidence="9">
    <location>
        <begin position="197"/>
        <end position="213"/>
    </location>
</feature>
<dbReference type="InterPro" id="IPR039355">
    <property type="entry name" value="Transcription_factor_GATA"/>
</dbReference>
<dbReference type="PANTHER" id="PTHR10071:SF281">
    <property type="entry name" value="BOX A-BINDING FACTOR-RELATED"/>
    <property type="match status" value="1"/>
</dbReference>
<keyword evidence="3 8" id="KW-0863">Zinc-finger</keyword>
<feature type="region of interest" description="Disordered" evidence="9">
    <location>
        <begin position="166"/>
        <end position="214"/>
    </location>
</feature>
<evidence type="ECO:0000256" key="6">
    <source>
        <dbReference type="ARBA" id="ARBA00023163"/>
    </source>
</evidence>
<dbReference type="GO" id="GO:0000122">
    <property type="term" value="P:negative regulation of transcription by RNA polymerase II"/>
    <property type="evidence" value="ECO:0007669"/>
    <property type="project" value="TreeGrafter"/>
</dbReference>
<organism evidence="11 12">
    <name type="scientific">Exidia glandulosa HHB12029</name>
    <dbReference type="NCBI Taxonomy" id="1314781"/>
    <lineage>
        <taxon>Eukaryota</taxon>
        <taxon>Fungi</taxon>
        <taxon>Dikarya</taxon>
        <taxon>Basidiomycota</taxon>
        <taxon>Agaricomycotina</taxon>
        <taxon>Agaricomycetes</taxon>
        <taxon>Auriculariales</taxon>
        <taxon>Exidiaceae</taxon>
        <taxon>Exidia</taxon>
    </lineage>
</organism>
<dbReference type="SMART" id="SM00401">
    <property type="entry name" value="ZnF_GATA"/>
    <property type="match status" value="1"/>
</dbReference>
<feature type="compositionally biased region" description="Low complexity" evidence="9">
    <location>
        <begin position="631"/>
        <end position="656"/>
    </location>
</feature>
<evidence type="ECO:0000256" key="9">
    <source>
        <dbReference type="SAM" id="MobiDB-lite"/>
    </source>
</evidence>
<feature type="compositionally biased region" description="Low complexity" evidence="9">
    <location>
        <begin position="761"/>
        <end position="773"/>
    </location>
</feature>
<evidence type="ECO:0000313" key="12">
    <source>
        <dbReference type="Proteomes" id="UP000077266"/>
    </source>
</evidence>
<dbReference type="Pfam" id="PF00320">
    <property type="entry name" value="GATA"/>
    <property type="match status" value="1"/>
</dbReference>
<feature type="region of interest" description="Disordered" evidence="9">
    <location>
        <begin position="243"/>
        <end position="332"/>
    </location>
</feature>
<accession>A0A165ZGF8</accession>
<reference evidence="11 12" key="1">
    <citation type="journal article" date="2016" name="Mol. Biol. Evol.">
        <title>Comparative Genomics of Early-Diverging Mushroom-Forming Fungi Provides Insights into the Origins of Lignocellulose Decay Capabilities.</title>
        <authorList>
            <person name="Nagy L.G."/>
            <person name="Riley R."/>
            <person name="Tritt A."/>
            <person name="Adam C."/>
            <person name="Daum C."/>
            <person name="Floudas D."/>
            <person name="Sun H."/>
            <person name="Yadav J.S."/>
            <person name="Pangilinan J."/>
            <person name="Larsson K.H."/>
            <person name="Matsuura K."/>
            <person name="Barry K."/>
            <person name="Labutti K."/>
            <person name="Kuo R."/>
            <person name="Ohm R.A."/>
            <person name="Bhattacharya S.S."/>
            <person name="Shirouzu T."/>
            <person name="Yoshinaga Y."/>
            <person name="Martin F.M."/>
            <person name="Grigoriev I.V."/>
            <person name="Hibbett D.S."/>
        </authorList>
    </citation>
    <scope>NUCLEOTIDE SEQUENCE [LARGE SCALE GENOMIC DNA]</scope>
    <source>
        <strain evidence="11 12">HHB12029</strain>
    </source>
</reference>
<dbReference type="SUPFAM" id="SSF57716">
    <property type="entry name" value="Glucocorticoid receptor-like (DNA-binding domain)"/>
    <property type="match status" value="1"/>
</dbReference>
<dbReference type="GO" id="GO:0005634">
    <property type="term" value="C:nucleus"/>
    <property type="evidence" value="ECO:0007669"/>
    <property type="project" value="UniProtKB-SubCell"/>
</dbReference>
<evidence type="ECO:0000313" key="11">
    <source>
        <dbReference type="EMBL" id="KZV82509.1"/>
    </source>
</evidence>
<evidence type="ECO:0000256" key="2">
    <source>
        <dbReference type="ARBA" id="ARBA00022723"/>
    </source>
</evidence>
<feature type="compositionally biased region" description="Basic and acidic residues" evidence="9">
    <location>
        <begin position="425"/>
        <end position="446"/>
    </location>
</feature>
<feature type="compositionally biased region" description="Polar residues" evidence="9">
    <location>
        <begin position="37"/>
        <end position="70"/>
    </location>
</feature>
<evidence type="ECO:0000256" key="7">
    <source>
        <dbReference type="ARBA" id="ARBA00023242"/>
    </source>
</evidence>
<feature type="compositionally biased region" description="Low complexity" evidence="9">
    <location>
        <begin position="613"/>
        <end position="624"/>
    </location>
</feature>
<dbReference type="EMBL" id="KV426319">
    <property type="protein sequence ID" value="KZV82509.1"/>
    <property type="molecule type" value="Genomic_DNA"/>
</dbReference>
<dbReference type="PROSITE" id="PS50114">
    <property type="entry name" value="GATA_ZN_FINGER_2"/>
    <property type="match status" value="1"/>
</dbReference>
<dbReference type="PANTHER" id="PTHR10071">
    <property type="entry name" value="TRANSCRIPTION FACTOR GATA FAMILY MEMBER"/>
    <property type="match status" value="1"/>
</dbReference>
<dbReference type="InterPro" id="IPR000679">
    <property type="entry name" value="Znf_GATA"/>
</dbReference>
<keyword evidence="7" id="KW-0539">Nucleus</keyword>
<feature type="region of interest" description="Disordered" evidence="9">
    <location>
        <begin position="754"/>
        <end position="829"/>
    </location>
</feature>
<evidence type="ECO:0000256" key="8">
    <source>
        <dbReference type="PROSITE-ProRule" id="PRU00094"/>
    </source>
</evidence>
<evidence type="ECO:0000256" key="4">
    <source>
        <dbReference type="ARBA" id="ARBA00022833"/>
    </source>
</evidence>
<dbReference type="GO" id="GO:0000978">
    <property type="term" value="F:RNA polymerase II cis-regulatory region sequence-specific DNA binding"/>
    <property type="evidence" value="ECO:0007669"/>
    <property type="project" value="TreeGrafter"/>
</dbReference>
<dbReference type="Proteomes" id="UP000077266">
    <property type="component" value="Unassembled WGS sequence"/>
</dbReference>
<keyword evidence="4" id="KW-0862">Zinc</keyword>
<proteinExistence type="predicted"/>
<keyword evidence="5" id="KW-0805">Transcription regulation</keyword>
<dbReference type="GO" id="GO:0008270">
    <property type="term" value="F:zinc ion binding"/>
    <property type="evidence" value="ECO:0007669"/>
    <property type="project" value="UniProtKB-KW"/>
</dbReference>
<feature type="region of interest" description="Disordered" evidence="9">
    <location>
        <begin position="588"/>
        <end position="705"/>
    </location>
</feature>
<dbReference type="InterPro" id="IPR013860">
    <property type="entry name" value="AreA_GATA"/>
</dbReference>
<protein>
    <recommendedName>
        <fullName evidence="10">GATA-type domain-containing protein</fullName>
    </recommendedName>
</protein>
<dbReference type="GO" id="GO:0000981">
    <property type="term" value="F:DNA-binding transcription factor activity, RNA polymerase II-specific"/>
    <property type="evidence" value="ECO:0007669"/>
    <property type="project" value="TreeGrafter"/>
</dbReference>
<dbReference type="InterPro" id="IPR013088">
    <property type="entry name" value="Znf_NHR/GATA"/>
</dbReference>
<dbReference type="GO" id="GO:0045944">
    <property type="term" value="P:positive regulation of transcription by RNA polymerase II"/>
    <property type="evidence" value="ECO:0007669"/>
    <property type="project" value="TreeGrafter"/>
</dbReference>
<dbReference type="AlphaFoldDB" id="A0A165ZGF8"/>
<evidence type="ECO:0000256" key="3">
    <source>
        <dbReference type="ARBA" id="ARBA00022771"/>
    </source>
</evidence>
<feature type="compositionally biased region" description="Polar residues" evidence="9">
    <location>
        <begin position="106"/>
        <end position="115"/>
    </location>
</feature>
<sequence>MSPMSSGNAANAMSQPSSSSLYHQSHLHYPAGAGGLVSTSSRSSMNSAGLSNYSFGGAPTSTVPTTANMTRSPSIFSDILSDELFNSKPTPNPQLRSYPSPPGSVHSPQPSSSGAGTIDDEAERLAKEDPLATQVWKMYARTKASLPHAQRMENLTWRMMAMALKRQKEKEASSQDEGPSNLFDNKSASAPAGRLTVTHDDTETRGRRQEKGKAQVRVEGFDGILEDEDDGDQDMLMDWRSRSRSRVAMDWKPASRSRSRVPAHDPFSEAHSQSLLQQDAPGGKVGFPSLGASPPAQASSKLATSPPIPIPGSGSASRTPQTIYEESSVPHGSFHDAARMGGGGYPAPLATPGPYSHYGPSNIHPASLPSYGLYSLPSRANAFSPADPSGFPRHVRKTSFDHTVGRDSVVPSNSGRHQVNGRPLGPDHDTSLGKRRADAPHAESMLRGDPQPMSPRRSAPEITPQGSPFPSSSFNFSFGLHPDGLYDVANGPPIPGLDDKNIGLADAMQQMSAASRLNSGAMMSGSDISGGHSSLLADSMGQSNFGVGGLDEGTMDFSLMGMLYPQYDRQLTEAPSSIQAPYTHVDPTQLINGMDSGDMLRNMHPSPSSDEWATAGFTSSSTASPEPMHPSTSSSTQSLSDQRQAATRAVAPARRPSQAKRSTGESRITSPTSRRKSTADDTKPGSSGGGSSDHTRPGGGDDSGDATVCTNCQTTNTPLWRRDPDGQPLCNACGLFFKLHGVVRPLSLKTDVIKKRNRAHGGASTSRKSGSSSLPKIASSNAKPRVSNSGTMSGTSLPQSAAMKRQRRSSIVMANTSPTRRGAEGTDQA</sequence>
<feature type="region of interest" description="Disordered" evidence="9">
    <location>
        <begin position="83"/>
        <end position="117"/>
    </location>
</feature>
<evidence type="ECO:0000259" key="10">
    <source>
        <dbReference type="PROSITE" id="PS50114"/>
    </source>
</evidence>
<dbReference type="InParanoid" id="A0A165ZGF8"/>
<keyword evidence="6" id="KW-0804">Transcription</keyword>
<feature type="compositionally biased region" description="Polar residues" evidence="9">
    <location>
        <begin position="659"/>
        <end position="672"/>
    </location>
</feature>
<name>A0A165ZGF8_EXIGL</name>
<gene>
    <name evidence="11" type="ORF">EXIGLDRAFT_684768</name>
</gene>
<feature type="domain" description="GATA-type" evidence="10">
    <location>
        <begin position="703"/>
        <end position="756"/>
    </location>
</feature>
<dbReference type="CDD" id="cd00202">
    <property type="entry name" value="ZnF_GATA"/>
    <property type="match status" value="1"/>
</dbReference>
<evidence type="ECO:0000256" key="5">
    <source>
        <dbReference type="ARBA" id="ARBA00023015"/>
    </source>
</evidence>
<comment type="subcellular location">
    <subcellularLocation>
        <location evidence="1">Nucleus</location>
    </subcellularLocation>
</comment>
<feature type="compositionally biased region" description="Polar residues" evidence="9">
    <location>
        <begin position="1"/>
        <end position="13"/>
    </location>
</feature>
<evidence type="ECO:0000256" key="1">
    <source>
        <dbReference type="ARBA" id="ARBA00004123"/>
    </source>
</evidence>